<accession>A0ABY8WU81</accession>
<organism evidence="7 8">
    <name type="scientific">Actinoplanes oblitus</name>
    <dbReference type="NCBI Taxonomy" id="3040509"/>
    <lineage>
        <taxon>Bacteria</taxon>
        <taxon>Bacillati</taxon>
        <taxon>Actinomycetota</taxon>
        <taxon>Actinomycetes</taxon>
        <taxon>Micromonosporales</taxon>
        <taxon>Micromonosporaceae</taxon>
        <taxon>Actinoplanes</taxon>
    </lineage>
</organism>
<dbReference type="EMBL" id="CP126980">
    <property type="protein sequence ID" value="WIM99405.1"/>
    <property type="molecule type" value="Genomic_DNA"/>
</dbReference>
<keyword evidence="3" id="KW-0233">DNA recombination</keyword>
<dbReference type="InterPro" id="IPR002104">
    <property type="entry name" value="Integrase_catalytic"/>
</dbReference>
<dbReference type="InterPro" id="IPR044068">
    <property type="entry name" value="CB"/>
</dbReference>
<dbReference type="Gene3D" id="1.10.443.10">
    <property type="entry name" value="Intergrase catalytic core"/>
    <property type="match status" value="1"/>
</dbReference>
<dbReference type="PROSITE" id="PS51900">
    <property type="entry name" value="CB"/>
    <property type="match status" value="1"/>
</dbReference>
<dbReference type="PROSITE" id="PS51898">
    <property type="entry name" value="TYR_RECOMBINASE"/>
    <property type="match status" value="1"/>
</dbReference>
<evidence type="ECO:0000259" key="6">
    <source>
        <dbReference type="PROSITE" id="PS51900"/>
    </source>
</evidence>
<dbReference type="Pfam" id="PF02899">
    <property type="entry name" value="Phage_int_SAM_1"/>
    <property type="match status" value="1"/>
</dbReference>
<dbReference type="InterPro" id="IPR004107">
    <property type="entry name" value="Integrase_SAM-like_N"/>
</dbReference>
<dbReference type="Proteomes" id="UP001240150">
    <property type="component" value="Chromosome"/>
</dbReference>
<evidence type="ECO:0000256" key="1">
    <source>
        <dbReference type="ARBA" id="ARBA00022908"/>
    </source>
</evidence>
<feature type="domain" description="Core-binding (CB)" evidence="6">
    <location>
        <begin position="1"/>
        <end position="81"/>
    </location>
</feature>
<evidence type="ECO:0000313" key="7">
    <source>
        <dbReference type="EMBL" id="WIM99405.1"/>
    </source>
</evidence>
<reference evidence="7 8" key="1">
    <citation type="submission" date="2023-06" db="EMBL/GenBank/DDBJ databases">
        <authorList>
            <person name="Yushchuk O."/>
            <person name="Binda E."/>
            <person name="Ruckert-Reed C."/>
            <person name="Fedorenko V."/>
            <person name="Kalinowski J."/>
            <person name="Marinelli F."/>
        </authorList>
    </citation>
    <scope>NUCLEOTIDE SEQUENCE [LARGE SCALE GENOMIC DNA]</scope>
    <source>
        <strain evidence="7 8">NRRL 3884</strain>
    </source>
</reference>
<keyword evidence="8" id="KW-1185">Reference proteome</keyword>
<dbReference type="InterPro" id="IPR010998">
    <property type="entry name" value="Integrase_recombinase_N"/>
</dbReference>
<dbReference type="CDD" id="cd00397">
    <property type="entry name" value="DNA_BRE_C"/>
    <property type="match status" value="1"/>
</dbReference>
<feature type="domain" description="Tyr recombinase" evidence="5">
    <location>
        <begin position="102"/>
        <end position="282"/>
    </location>
</feature>
<dbReference type="SUPFAM" id="SSF56349">
    <property type="entry name" value="DNA breaking-rejoining enzymes"/>
    <property type="match status" value="1"/>
</dbReference>
<dbReference type="Pfam" id="PF00589">
    <property type="entry name" value="Phage_integrase"/>
    <property type="match status" value="1"/>
</dbReference>
<dbReference type="Gene3D" id="1.10.150.130">
    <property type="match status" value="1"/>
</dbReference>
<evidence type="ECO:0000313" key="8">
    <source>
        <dbReference type="Proteomes" id="UP001240150"/>
    </source>
</evidence>
<keyword evidence="1" id="KW-0229">DNA integration</keyword>
<dbReference type="InterPro" id="IPR013762">
    <property type="entry name" value="Integrase-like_cat_sf"/>
</dbReference>
<dbReference type="InterPro" id="IPR011010">
    <property type="entry name" value="DNA_brk_join_enz"/>
</dbReference>
<evidence type="ECO:0000256" key="2">
    <source>
        <dbReference type="ARBA" id="ARBA00023125"/>
    </source>
</evidence>
<dbReference type="PANTHER" id="PTHR30349">
    <property type="entry name" value="PHAGE INTEGRASE-RELATED"/>
    <property type="match status" value="1"/>
</dbReference>
<keyword evidence="2 4" id="KW-0238">DNA-binding</keyword>
<name>A0ABY8WU81_9ACTN</name>
<dbReference type="InterPro" id="IPR050090">
    <property type="entry name" value="Tyrosine_recombinase_XerCD"/>
</dbReference>
<dbReference type="PANTHER" id="PTHR30349:SF87">
    <property type="entry name" value="TRANSPOSASE A"/>
    <property type="match status" value="1"/>
</dbReference>
<dbReference type="RefSeq" id="WP_284920843.1">
    <property type="nucleotide sequence ID" value="NZ_CP126980.1"/>
</dbReference>
<evidence type="ECO:0000259" key="5">
    <source>
        <dbReference type="PROSITE" id="PS51898"/>
    </source>
</evidence>
<evidence type="ECO:0000256" key="4">
    <source>
        <dbReference type="PROSITE-ProRule" id="PRU01248"/>
    </source>
</evidence>
<proteinExistence type="predicted"/>
<sequence>MDERRVRASYARYMRLKGRSEETIDLYERVWKLFRTTCSEALEDITRADVEEFLDLRRASVKDTTVARDWCCLSPFFAWAVREEYLERNPMKLIPMPGAGDTPPRVLSNEELGKLFRATQGTSYRQRRNHAILRLMSEVGGPRRSEICNLRMDDIDWSASLVTVSGKTGTRRLVFGDRTGAALERFMKVRDRMSWAGTEWLWLGKAPMGHNTLAYILKSTCDRAGIDPISAKILRHTAAHRAMDSKGLSTTDLQVAFGWKSAHMLNVYGRQLKESRSMNAIRRLGLSDQF</sequence>
<evidence type="ECO:0000256" key="3">
    <source>
        <dbReference type="ARBA" id="ARBA00023172"/>
    </source>
</evidence>
<gene>
    <name evidence="7" type="ORF">ACTOB_003056</name>
</gene>
<protein>
    <submittedName>
        <fullName evidence="7">Tyrosine-type recombinase/integrase</fullName>
    </submittedName>
</protein>